<keyword evidence="1" id="KW-0418">Kinase</keyword>
<dbReference type="GO" id="GO:0006741">
    <property type="term" value="P:NADP+ biosynthetic process"/>
    <property type="evidence" value="ECO:0007669"/>
    <property type="project" value="TreeGrafter"/>
</dbReference>
<dbReference type="Gene3D" id="3.40.50.10330">
    <property type="entry name" value="Probable inorganic polyphosphate/atp-NAD kinase, domain 1"/>
    <property type="match status" value="1"/>
</dbReference>
<dbReference type="PANTHER" id="PTHR20275">
    <property type="entry name" value="NAD KINASE"/>
    <property type="match status" value="1"/>
</dbReference>
<dbReference type="STRING" id="291195.A0A437AMG6"/>
<dbReference type="SUPFAM" id="SSF111331">
    <property type="entry name" value="NAD kinase/diacylglycerol kinase-like"/>
    <property type="match status" value="1"/>
</dbReference>
<organism evidence="1 2">
    <name type="scientific">Tubulinosema ratisbonensis</name>
    <dbReference type="NCBI Taxonomy" id="291195"/>
    <lineage>
        <taxon>Eukaryota</taxon>
        <taxon>Fungi</taxon>
        <taxon>Fungi incertae sedis</taxon>
        <taxon>Microsporidia</taxon>
        <taxon>Tubulinosematoidea</taxon>
        <taxon>Tubulinosematidae</taxon>
        <taxon>Tubulinosema</taxon>
    </lineage>
</organism>
<evidence type="ECO:0000313" key="1">
    <source>
        <dbReference type="EMBL" id="RVD92393.1"/>
    </source>
</evidence>
<dbReference type="Pfam" id="PF20143">
    <property type="entry name" value="NAD_kinase_C"/>
    <property type="match status" value="1"/>
</dbReference>
<keyword evidence="2" id="KW-1185">Reference proteome</keyword>
<name>A0A437AMG6_9MICR</name>
<evidence type="ECO:0000313" key="2">
    <source>
        <dbReference type="Proteomes" id="UP000282876"/>
    </source>
</evidence>
<dbReference type="InterPro" id="IPR017437">
    <property type="entry name" value="ATP-NAD_kinase_PpnK-typ_C"/>
</dbReference>
<dbReference type="OrthoDB" id="24581at2759"/>
<dbReference type="Gene3D" id="2.60.200.30">
    <property type="entry name" value="Probable inorganic polyphosphate/atp-NAD kinase, domain 2"/>
    <property type="match status" value="1"/>
</dbReference>
<gene>
    <name evidence="1" type="ORF">TUBRATIS_11060</name>
</gene>
<dbReference type="InterPro" id="IPR016064">
    <property type="entry name" value="NAD/diacylglycerol_kinase_sf"/>
</dbReference>
<proteinExistence type="predicted"/>
<dbReference type="VEuPathDB" id="MicrosporidiaDB:TUBRATIS_11060"/>
<dbReference type="Proteomes" id="UP000282876">
    <property type="component" value="Unassembled WGS sequence"/>
</dbReference>
<dbReference type="PANTHER" id="PTHR20275:SF0">
    <property type="entry name" value="NAD KINASE"/>
    <property type="match status" value="1"/>
</dbReference>
<comment type="caution">
    <text evidence="1">The sequence shown here is derived from an EMBL/GenBank/DDBJ whole genome shotgun (WGS) entry which is preliminary data.</text>
</comment>
<reference evidence="1 2" key="1">
    <citation type="submission" date="2018-10" db="EMBL/GenBank/DDBJ databases">
        <title>Draft genome sequence of the microsporidian Tubulinosema ratisbonensis.</title>
        <authorList>
            <person name="Polonais V."/>
            <person name="Peyretaillade E."/>
            <person name="Niehus S."/>
            <person name="Wawrzyniak I."/>
            <person name="Franchet A."/>
            <person name="Gaspin C."/>
            <person name="Reichstadt M."/>
            <person name="Belser C."/>
            <person name="Labadie K."/>
            <person name="Delbac F."/>
            <person name="Ferrandon D."/>
        </authorList>
    </citation>
    <scope>NUCLEOTIDE SEQUENCE [LARGE SCALE GENOMIC DNA]</scope>
    <source>
        <strain evidence="1 2">Franzen</strain>
    </source>
</reference>
<dbReference type="EMBL" id="RCSS01000232">
    <property type="protein sequence ID" value="RVD92393.1"/>
    <property type="molecule type" value="Genomic_DNA"/>
</dbReference>
<keyword evidence="1" id="KW-0808">Transferase</keyword>
<dbReference type="AlphaFoldDB" id="A0A437AMG6"/>
<dbReference type="InterPro" id="IPR017438">
    <property type="entry name" value="ATP-NAD_kinase_N"/>
</dbReference>
<sequence>MFLLKIHEHKEKELKIHASLIKSKFKITENDSESIEGIFILGGDGTILRYLRNLALKEKPYLTTTLIIAVNFGSFGCLAPFDCKELGLVIDKLISKDYKIIQRKRLKIKSKNNFLGFALNDILITSKIGVLNKFIIQINGNKLKEIRCDSVLISTQSGSSGYNYSGKGPFLTCQDVFVVNCLNPCQVNFNPLVVSGNVKISLVTEYLDLKDVQCVIDGYDDYKGINEFSFELESGSLKFMAMNDECNEYVKIANRLFYLK</sequence>
<protein>
    <submittedName>
        <fullName evidence="1">NAD(+) kinase</fullName>
    </submittedName>
</protein>
<dbReference type="GO" id="GO:0003951">
    <property type="term" value="F:NAD+ kinase activity"/>
    <property type="evidence" value="ECO:0007669"/>
    <property type="project" value="InterPro"/>
</dbReference>
<dbReference type="GO" id="GO:0019674">
    <property type="term" value="P:NAD+ metabolic process"/>
    <property type="evidence" value="ECO:0007669"/>
    <property type="project" value="InterPro"/>
</dbReference>
<accession>A0A437AMG6</accession>